<keyword evidence="1" id="KW-1185">Reference proteome</keyword>
<dbReference type="Proteomes" id="UP000000437">
    <property type="component" value="Chromosome 16"/>
</dbReference>
<reference evidence="2" key="1">
    <citation type="submission" date="2025-08" db="UniProtKB">
        <authorList>
            <consortium name="RefSeq"/>
        </authorList>
    </citation>
    <scope>IDENTIFICATION</scope>
    <source>
        <strain evidence="2">Tuebingen</strain>
        <tissue evidence="2">Fibroblasts and whole tissue</tissue>
    </source>
</reference>
<organism evidence="1 2">
    <name type="scientific">Danio rerio</name>
    <name type="common">Zebrafish</name>
    <name type="synonym">Brachydanio rerio</name>
    <dbReference type="NCBI Taxonomy" id="7955"/>
    <lineage>
        <taxon>Eukaryota</taxon>
        <taxon>Metazoa</taxon>
        <taxon>Chordata</taxon>
        <taxon>Craniata</taxon>
        <taxon>Vertebrata</taxon>
        <taxon>Euteleostomi</taxon>
        <taxon>Actinopterygii</taxon>
        <taxon>Neopterygii</taxon>
        <taxon>Teleostei</taxon>
        <taxon>Ostariophysi</taxon>
        <taxon>Cypriniformes</taxon>
        <taxon>Danionidae</taxon>
        <taxon>Danioninae</taxon>
        <taxon>Danio</taxon>
    </lineage>
</organism>
<evidence type="ECO:0000313" key="2">
    <source>
        <dbReference type="RefSeq" id="XP_073782825.1"/>
    </source>
</evidence>
<dbReference type="RefSeq" id="XP_073782825.1">
    <property type="nucleotide sequence ID" value="XM_073926724.1"/>
</dbReference>
<proteinExistence type="predicted"/>
<accession>A0AC58HLF6</accession>
<sequence>MDPRLNSPEKSQFPPPPSYQDSPPPYTPSYPGQSVPQAPYVQGPHPRQAVVSVQPAVFVAAAPLQTPPPDYLCYSIFNLFCCCFPLGIAALIFSVSALPSRGFTKNGRKKRKYPVSDSSVGTNALLMPELRGEWPDWFQLIERQQ</sequence>
<evidence type="ECO:0000313" key="1">
    <source>
        <dbReference type="Proteomes" id="UP000000437"/>
    </source>
</evidence>
<gene>
    <name evidence="2" type="primary">si:rp71-77l1.2</name>
</gene>
<protein>
    <submittedName>
        <fullName evidence="2">Uncharacterized protein si:rp71-77l1.2 isoform X1</fullName>
    </submittedName>
</protein>
<name>A0AC58HLF6_DANRE</name>